<dbReference type="Pfam" id="PF01529">
    <property type="entry name" value="DHHC"/>
    <property type="match status" value="1"/>
</dbReference>
<evidence type="ECO:0000313" key="9">
    <source>
        <dbReference type="EMBL" id="CAD8092461.1"/>
    </source>
</evidence>
<comment type="caution">
    <text evidence="9">The sequence shown here is derived from an EMBL/GenBank/DDBJ whole genome shotgun (WGS) entry which is preliminary data.</text>
</comment>
<keyword evidence="3" id="KW-0812">Transmembrane</keyword>
<evidence type="ECO:0000256" key="5">
    <source>
        <dbReference type="ARBA" id="ARBA00023136"/>
    </source>
</evidence>
<gene>
    <name evidence="9" type="ORF">PSON_ATCC_30995.1.T0590062</name>
</gene>
<dbReference type="Proteomes" id="UP000692954">
    <property type="component" value="Unassembled WGS sequence"/>
</dbReference>
<evidence type="ECO:0000256" key="4">
    <source>
        <dbReference type="ARBA" id="ARBA00022989"/>
    </source>
</evidence>
<dbReference type="PROSITE" id="PS50216">
    <property type="entry name" value="DHHC"/>
    <property type="match status" value="1"/>
</dbReference>
<keyword evidence="5" id="KW-0472">Membrane</keyword>
<sequence length="94" mass="11493">MILLFLELPYYFHFYRFSNPAYLIRRKEPLYTLITTVDHQNICPFYLVIKLPRSKHCDICKRCLLVYDHHCPWINNCVDALNHLFFILLYLQLL</sequence>
<keyword evidence="2 7" id="KW-0808">Transferase</keyword>
<accession>A0A8S1NQE0</accession>
<comment type="similarity">
    <text evidence="7">Belongs to the DHHC palmitoyltransferase family.</text>
</comment>
<comment type="domain">
    <text evidence="7">The DHHC domain is required for palmitoyltransferase activity.</text>
</comment>
<keyword evidence="4" id="KW-1133">Transmembrane helix</keyword>
<dbReference type="PANTHER" id="PTHR22883">
    <property type="entry name" value="ZINC FINGER DHHC DOMAIN CONTAINING PROTEIN"/>
    <property type="match status" value="1"/>
</dbReference>
<dbReference type="GO" id="GO:0005783">
    <property type="term" value="C:endoplasmic reticulum"/>
    <property type="evidence" value="ECO:0007669"/>
    <property type="project" value="TreeGrafter"/>
</dbReference>
<reference evidence="9" key="1">
    <citation type="submission" date="2021-01" db="EMBL/GenBank/DDBJ databases">
        <authorList>
            <consortium name="Genoscope - CEA"/>
            <person name="William W."/>
        </authorList>
    </citation>
    <scope>NUCLEOTIDE SEQUENCE</scope>
</reference>
<feature type="domain" description="Palmitoyltransferase DHHC" evidence="8">
    <location>
        <begin position="38"/>
        <end position="91"/>
    </location>
</feature>
<comment type="subcellular location">
    <subcellularLocation>
        <location evidence="1">Membrane</location>
        <topology evidence="1">Multi-pass membrane protein</topology>
    </subcellularLocation>
</comment>
<dbReference type="GO" id="GO:0016020">
    <property type="term" value="C:membrane"/>
    <property type="evidence" value="ECO:0007669"/>
    <property type="project" value="UniProtKB-SubCell"/>
</dbReference>
<name>A0A8S1NQE0_9CILI</name>
<dbReference type="GO" id="GO:0019706">
    <property type="term" value="F:protein-cysteine S-palmitoyltransferase activity"/>
    <property type="evidence" value="ECO:0007669"/>
    <property type="project" value="UniProtKB-EC"/>
</dbReference>
<dbReference type="EC" id="2.3.1.225" evidence="7"/>
<comment type="catalytic activity">
    <reaction evidence="7">
        <text>L-cysteinyl-[protein] + hexadecanoyl-CoA = S-hexadecanoyl-L-cysteinyl-[protein] + CoA</text>
        <dbReference type="Rhea" id="RHEA:36683"/>
        <dbReference type="Rhea" id="RHEA-COMP:10131"/>
        <dbReference type="Rhea" id="RHEA-COMP:11032"/>
        <dbReference type="ChEBI" id="CHEBI:29950"/>
        <dbReference type="ChEBI" id="CHEBI:57287"/>
        <dbReference type="ChEBI" id="CHEBI:57379"/>
        <dbReference type="ChEBI" id="CHEBI:74151"/>
        <dbReference type="EC" id="2.3.1.225"/>
    </reaction>
</comment>
<evidence type="ECO:0000256" key="7">
    <source>
        <dbReference type="RuleBase" id="RU079119"/>
    </source>
</evidence>
<evidence type="ECO:0000256" key="6">
    <source>
        <dbReference type="ARBA" id="ARBA00023315"/>
    </source>
</evidence>
<proteinExistence type="inferred from homology"/>
<organism evidence="9 10">
    <name type="scientific">Paramecium sonneborni</name>
    <dbReference type="NCBI Taxonomy" id="65129"/>
    <lineage>
        <taxon>Eukaryota</taxon>
        <taxon>Sar</taxon>
        <taxon>Alveolata</taxon>
        <taxon>Ciliophora</taxon>
        <taxon>Intramacronucleata</taxon>
        <taxon>Oligohymenophorea</taxon>
        <taxon>Peniculida</taxon>
        <taxon>Parameciidae</taxon>
        <taxon>Paramecium</taxon>
    </lineage>
</organism>
<dbReference type="AlphaFoldDB" id="A0A8S1NQE0"/>
<evidence type="ECO:0000256" key="3">
    <source>
        <dbReference type="ARBA" id="ARBA00022692"/>
    </source>
</evidence>
<evidence type="ECO:0000259" key="8">
    <source>
        <dbReference type="Pfam" id="PF01529"/>
    </source>
</evidence>
<evidence type="ECO:0000256" key="1">
    <source>
        <dbReference type="ARBA" id="ARBA00004141"/>
    </source>
</evidence>
<dbReference type="GO" id="GO:0005794">
    <property type="term" value="C:Golgi apparatus"/>
    <property type="evidence" value="ECO:0007669"/>
    <property type="project" value="TreeGrafter"/>
</dbReference>
<dbReference type="OrthoDB" id="9909019at2759"/>
<evidence type="ECO:0000313" key="10">
    <source>
        <dbReference type="Proteomes" id="UP000692954"/>
    </source>
</evidence>
<dbReference type="InterPro" id="IPR001594">
    <property type="entry name" value="Palmitoyltrfase_DHHC"/>
</dbReference>
<dbReference type="InterPro" id="IPR039859">
    <property type="entry name" value="PFA4/ZDH16/20/ERF2-like"/>
</dbReference>
<protein>
    <recommendedName>
        <fullName evidence="7">Palmitoyltransferase</fullName>
        <ecNumber evidence="7">2.3.1.225</ecNumber>
    </recommendedName>
</protein>
<keyword evidence="10" id="KW-1185">Reference proteome</keyword>
<dbReference type="EMBL" id="CAJJDN010000059">
    <property type="protein sequence ID" value="CAD8092461.1"/>
    <property type="molecule type" value="Genomic_DNA"/>
</dbReference>
<evidence type="ECO:0000256" key="2">
    <source>
        <dbReference type="ARBA" id="ARBA00022679"/>
    </source>
</evidence>
<keyword evidence="6 7" id="KW-0012">Acyltransferase</keyword>
<dbReference type="GO" id="GO:0006612">
    <property type="term" value="P:protein targeting to membrane"/>
    <property type="evidence" value="ECO:0007669"/>
    <property type="project" value="TreeGrafter"/>
</dbReference>